<comment type="caution">
    <text evidence="6">The sequence shown here is derived from an EMBL/GenBank/DDBJ whole genome shotgun (WGS) entry which is preliminary data.</text>
</comment>
<protein>
    <submittedName>
        <fullName evidence="6">NAD-dependent malic enzyme</fullName>
    </submittedName>
</protein>
<evidence type="ECO:0000259" key="4">
    <source>
        <dbReference type="SMART" id="SM00919"/>
    </source>
</evidence>
<dbReference type="Proteomes" id="UP001500751">
    <property type="component" value="Unassembled WGS sequence"/>
</dbReference>
<dbReference type="InterPro" id="IPR012302">
    <property type="entry name" value="Malic_NAD-bd"/>
</dbReference>
<evidence type="ECO:0000256" key="3">
    <source>
        <dbReference type="RuleBase" id="RU003427"/>
    </source>
</evidence>
<dbReference type="SMART" id="SM01274">
    <property type="entry name" value="malic"/>
    <property type="match status" value="1"/>
</dbReference>
<dbReference type="Pfam" id="PF03949">
    <property type="entry name" value="Malic_M"/>
    <property type="match status" value="1"/>
</dbReference>
<dbReference type="InterPro" id="IPR045213">
    <property type="entry name" value="Malic_NAD-bd_bact_type"/>
</dbReference>
<dbReference type="PANTHER" id="PTHR43237">
    <property type="entry name" value="NADP-DEPENDENT MALIC ENZYME"/>
    <property type="match status" value="1"/>
</dbReference>
<name>A0ABN2VDL8_9ACTN</name>
<evidence type="ECO:0000256" key="1">
    <source>
        <dbReference type="ARBA" id="ARBA00008785"/>
    </source>
</evidence>
<dbReference type="InterPro" id="IPR037062">
    <property type="entry name" value="Malic_N_dom_sf"/>
</dbReference>
<dbReference type="SMART" id="SM00919">
    <property type="entry name" value="Malic_M"/>
    <property type="match status" value="1"/>
</dbReference>
<organism evidence="6 7">
    <name type="scientific">Catenulispora yoronensis</name>
    <dbReference type="NCBI Taxonomy" id="450799"/>
    <lineage>
        <taxon>Bacteria</taxon>
        <taxon>Bacillati</taxon>
        <taxon>Actinomycetota</taxon>
        <taxon>Actinomycetes</taxon>
        <taxon>Catenulisporales</taxon>
        <taxon>Catenulisporaceae</taxon>
        <taxon>Catenulispora</taxon>
    </lineage>
</organism>
<dbReference type="CDD" id="cd05311">
    <property type="entry name" value="NAD_bind_2_malic_enz"/>
    <property type="match status" value="1"/>
</dbReference>
<dbReference type="RefSeq" id="WP_344671217.1">
    <property type="nucleotide sequence ID" value="NZ_BAAAQN010000076.1"/>
</dbReference>
<gene>
    <name evidence="6" type="ORF">GCM10009839_82820</name>
</gene>
<feature type="domain" description="Malic enzyme N-terminal" evidence="5">
    <location>
        <begin position="93"/>
        <end position="226"/>
    </location>
</feature>
<dbReference type="Pfam" id="PF00390">
    <property type="entry name" value="malic"/>
    <property type="match status" value="1"/>
</dbReference>
<dbReference type="PIRSF" id="PIRSF000106">
    <property type="entry name" value="ME"/>
    <property type="match status" value="1"/>
</dbReference>
<evidence type="ECO:0000256" key="2">
    <source>
        <dbReference type="ARBA" id="ARBA00023002"/>
    </source>
</evidence>
<accession>A0ABN2VDL8</accession>
<feature type="domain" description="Malic enzyme NAD-binding" evidence="4">
    <location>
        <begin position="238"/>
        <end position="462"/>
    </location>
</feature>
<dbReference type="Gene3D" id="3.40.50.720">
    <property type="entry name" value="NAD(P)-binding Rossmann-like Domain"/>
    <property type="match status" value="1"/>
</dbReference>
<reference evidence="6 7" key="1">
    <citation type="journal article" date="2019" name="Int. J. Syst. Evol. Microbiol.">
        <title>The Global Catalogue of Microorganisms (GCM) 10K type strain sequencing project: providing services to taxonomists for standard genome sequencing and annotation.</title>
        <authorList>
            <consortium name="The Broad Institute Genomics Platform"/>
            <consortium name="The Broad Institute Genome Sequencing Center for Infectious Disease"/>
            <person name="Wu L."/>
            <person name="Ma J."/>
        </authorList>
    </citation>
    <scope>NUCLEOTIDE SEQUENCE [LARGE SCALE GENOMIC DNA]</scope>
    <source>
        <strain evidence="6 7">JCM 16014</strain>
    </source>
</reference>
<keyword evidence="3" id="KW-0479">Metal-binding</keyword>
<dbReference type="InterPro" id="IPR012301">
    <property type="entry name" value="Malic_N_dom"/>
</dbReference>
<dbReference type="InterPro" id="IPR051674">
    <property type="entry name" value="Malate_Decarboxylase"/>
</dbReference>
<dbReference type="PRINTS" id="PR00072">
    <property type="entry name" value="MALOXRDTASE"/>
</dbReference>
<dbReference type="InterPro" id="IPR036291">
    <property type="entry name" value="NAD(P)-bd_dom_sf"/>
</dbReference>
<evidence type="ECO:0000259" key="5">
    <source>
        <dbReference type="SMART" id="SM01274"/>
    </source>
</evidence>
<dbReference type="InterPro" id="IPR046346">
    <property type="entry name" value="Aminoacid_DH-like_N_sf"/>
</dbReference>
<dbReference type="SUPFAM" id="SSF51735">
    <property type="entry name" value="NAD(P)-binding Rossmann-fold domains"/>
    <property type="match status" value="1"/>
</dbReference>
<proteinExistence type="inferred from homology"/>
<dbReference type="SUPFAM" id="SSF53223">
    <property type="entry name" value="Aminoacid dehydrogenase-like, N-terminal domain"/>
    <property type="match status" value="1"/>
</dbReference>
<keyword evidence="7" id="KW-1185">Reference proteome</keyword>
<dbReference type="EMBL" id="BAAAQN010000076">
    <property type="protein sequence ID" value="GAA2059782.1"/>
    <property type="molecule type" value="Genomic_DNA"/>
</dbReference>
<dbReference type="PANTHER" id="PTHR43237:SF4">
    <property type="entry name" value="NADP-DEPENDENT MALIC ENZYME"/>
    <property type="match status" value="1"/>
</dbReference>
<evidence type="ECO:0000313" key="7">
    <source>
        <dbReference type="Proteomes" id="UP001500751"/>
    </source>
</evidence>
<sequence>MSASPSVSYSITVRLEAPSYGNAVSGITRVVEDAGGVVTGLDVSGSSRDRLRVDVTIAASSEEHSRAVTEALGKIEGVEVGRVSDRTFLMHLGGKIEMRSKVSLRNRDELSMAYTPGVARVSLALAENPDDARRLTIKRNTVAVVTDGSAVLGLGNIGPIAALPVMEGKAALFKQFAGVDAWPLCLDTQDTEEIIRVVKAIAPGFAGINLEDISAPRCFEIERRLREELDIPVFHDDQHGTAIVVLAALTNALKVVGKKLSDVRIVGSGAGAAGTAILRLLIAAGATSITVADYHGVVHRERDDLDRDAELRWVAEHTNPGNLTGTLKEALAGADVFIGVSAPHILTGDDIATMAPGAIVFALANPEPEVDPDEALRHAAVVATGRSDYPNQINNVLAFPGVFRGLIDAQSNHITPEVLVAAAKAIASTVGDSDLNPSYIVPSVFHRDLAKTVAEAVVEVVKGVKGASSAPK</sequence>
<dbReference type="InterPro" id="IPR001891">
    <property type="entry name" value="Malic_OxRdtase"/>
</dbReference>
<comment type="similarity">
    <text evidence="1 3">Belongs to the malic enzymes family.</text>
</comment>
<evidence type="ECO:0000313" key="6">
    <source>
        <dbReference type="EMBL" id="GAA2059782.1"/>
    </source>
</evidence>
<dbReference type="Gene3D" id="3.40.50.10380">
    <property type="entry name" value="Malic enzyme, N-terminal domain"/>
    <property type="match status" value="1"/>
</dbReference>
<keyword evidence="2" id="KW-0560">Oxidoreductase</keyword>